<name>A0A9P7MIK5_9HYPO</name>
<reference evidence="2 3" key="1">
    <citation type="journal article" date="2020" name="bioRxiv">
        <title>Whole genome comparisons of ergot fungi reveals the divergence and evolution of species within the genus Claviceps are the result of varying mechanisms driving genome evolution and host range expansion.</title>
        <authorList>
            <person name="Wyka S.A."/>
            <person name="Mondo S.J."/>
            <person name="Liu M."/>
            <person name="Dettman J."/>
            <person name="Nalam V."/>
            <person name="Broders K.D."/>
        </authorList>
    </citation>
    <scope>NUCLEOTIDE SEQUENCE [LARGE SCALE GENOMIC DNA]</scope>
    <source>
        <strain evidence="2 3">CCC 1485</strain>
    </source>
</reference>
<organism evidence="2 3">
    <name type="scientific">Claviceps pazoutovae</name>
    <dbReference type="NCBI Taxonomy" id="1649127"/>
    <lineage>
        <taxon>Eukaryota</taxon>
        <taxon>Fungi</taxon>
        <taxon>Dikarya</taxon>
        <taxon>Ascomycota</taxon>
        <taxon>Pezizomycotina</taxon>
        <taxon>Sordariomycetes</taxon>
        <taxon>Hypocreomycetidae</taxon>
        <taxon>Hypocreales</taxon>
        <taxon>Clavicipitaceae</taxon>
        <taxon>Claviceps</taxon>
    </lineage>
</organism>
<evidence type="ECO:0000256" key="1">
    <source>
        <dbReference type="SAM" id="MobiDB-lite"/>
    </source>
</evidence>
<feature type="compositionally biased region" description="Basic residues" evidence="1">
    <location>
        <begin position="67"/>
        <end position="78"/>
    </location>
</feature>
<dbReference type="Proteomes" id="UP000706124">
    <property type="component" value="Unassembled WGS sequence"/>
</dbReference>
<evidence type="ECO:0000313" key="2">
    <source>
        <dbReference type="EMBL" id="KAG5947669.1"/>
    </source>
</evidence>
<sequence>MSKGCGEEVRARSRTAEIPPWVQRWARPGLMAELRGHAAAGMGAKKPESAVPDWALMQSQRRDRGHQTRAMKQHKGEK</sequence>
<dbReference type="AlphaFoldDB" id="A0A9P7MIK5"/>
<dbReference type="EMBL" id="SRPO01000023">
    <property type="protein sequence ID" value="KAG5947669.1"/>
    <property type="molecule type" value="Genomic_DNA"/>
</dbReference>
<protein>
    <submittedName>
        <fullName evidence="2">Uncharacterized protein</fullName>
    </submittedName>
</protein>
<evidence type="ECO:0000313" key="3">
    <source>
        <dbReference type="Proteomes" id="UP000706124"/>
    </source>
</evidence>
<comment type="caution">
    <text evidence="2">The sequence shown here is derived from an EMBL/GenBank/DDBJ whole genome shotgun (WGS) entry which is preliminary data.</text>
</comment>
<keyword evidence="3" id="KW-1185">Reference proteome</keyword>
<accession>A0A9P7MIK5</accession>
<gene>
    <name evidence="2" type="ORF">E4U60_002755</name>
</gene>
<feature type="region of interest" description="Disordered" evidence="1">
    <location>
        <begin position="58"/>
        <end position="78"/>
    </location>
</feature>
<proteinExistence type="predicted"/>